<feature type="transmembrane region" description="Helical" evidence="2">
    <location>
        <begin position="119"/>
        <end position="137"/>
    </location>
</feature>
<dbReference type="AlphaFoldDB" id="A0A8J3YMF1"/>
<dbReference type="RefSeq" id="WP_203901413.1">
    <property type="nucleotide sequence ID" value="NZ_BOPF01000018.1"/>
</dbReference>
<name>A0A8J3YMF1_9ACTN</name>
<keyword evidence="2" id="KW-0472">Membrane</keyword>
<reference evidence="4" key="1">
    <citation type="submission" date="2021-01" db="EMBL/GenBank/DDBJ databases">
        <title>Whole genome shotgun sequence of Virgisporangium aliadipatigenens NBRC 105644.</title>
        <authorList>
            <person name="Komaki H."/>
            <person name="Tamura T."/>
        </authorList>
    </citation>
    <scope>NUCLEOTIDE SEQUENCE</scope>
    <source>
        <strain evidence="4">NBRC 105644</strain>
    </source>
</reference>
<evidence type="ECO:0000256" key="2">
    <source>
        <dbReference type="SAM" id="Phobius"/>
    </source>
</evidence>
<feature type="transmembrane region" description="Helical" evidence="2">
    <location>
        <begin position="381"/>
        <end position="401"/>
    </location>
</feature>
<feature type="domain" description="Threonine/serine exporter-like N-terminal" evidence="3">
    <location>
        <begin position="12"/>
        <end position="250"/>
    </location>
</feature>
<feature type="transmembrane region" description="Helical" evidence="2">
    <location>
        <begin position="348"/>
        <end position="369"/>
    </location>
</feature>
<feature type="transmembrane region" description="Helical" evidence="2">
    <location>
        <begin position="230"/>
        <end position="248"/>
    </location>
</feature>
<gene>
    <name evidence="4" type="ORF">Val02_47970</name>
</gene>
<evidence type="ECO:0000313" key="4">
    <source>
        <dbReference type="EMBL" id="GIJ47911.1"/>
    </source>
</evidence>
<sequence length="410" mass="42000">MAEPDAAALHAFVVEVGRALNLAGTAVSETQERLMRIAAANHAGDARIIVLPTAIVITLGPAGPTSVEAVPRLSAPLRLDQVSALYDIVTPAESGALDPVEGLRRVRAIRDLRPRYGRLLSVLGYTAMTVGLCLMVGAAPAEIGVMAGLGAVVAVLVRFARGRRSLVLLVPVVSAVLVSALTFQAVRSGIADPGLRTLIVPLMTFLPGSALTTATVELASGEMVSGASRVVWGTFQLLLLAFGIVAGADLVGLSREDIDLPSPGGGLGWWAPWVGLLVFGVAVAVHFSAPRGALRWLLVVLLAAWLGRLLGDRIAGAAVSGFLGALAMTPVALAVSRLPGGPPSQVTFLPAFWLLVPGAGGLVGVTRAVADPTAANPQDLVQPLASVIAIALGVLCGASLYRGLAGRRGR</sequence>
<feature type="transmembrane region" description="Helical" evidence="2">
    <location>
        <begin position="294"/>
        <end position="311"/>
    </location>
</feature>
<accession>A0A8J3YMF1</accession>
<comment type="caution">
    <text evidence="4">The sequence shown here is derived from an EMBL/GenBank/DDBJ whole genome shotgun (WGS) entry which is preliminary data.</text>
</comment>
<keyword evidence="5" id="KW-1185">Reference proteome</keyword>
<dbReference type="GO" id="GO:0022857">
    <property type="term" value="F:transmembrane transporter activity"/>
    <property type="evidence" value="ECO:0007669"/>
    <property type="project" value="InterPro"/>
</dbReference>
<feature type="transmembrane region" description="Helical" evidence="2">
    <location>
        <begin position="198"/>
        <end position="218"/>
    </location>
</feature>
<dbReference type="PANTHER" id="PTHR31082:SF4">
    <property type="entry name" value="PHEROMONE-REGULATED MEMBRANE PROTEIN 10"/>
    <property type="match status" value="1"/>
</dbReference>
<dbReference type="EMBL" id="BOPF01000018">
    <property type="protein sequence ID" value="GIJ47911.1"/>
    <property type="molecule type" value="Genomic_DNA"/>
</dbReference>
<evidence type="ECO:0000256" key="1">
    <source>
        <dbReference type="ARBA" id="ARBA00034125"/>
    </source>
</evidence>
<feature type="transmembrane region" description="Helical" evidence="2">
    <location>
        <begin position="268"/>
        <end position="287"/>
    </location>
</feature>
<keyword evidence="2" id="KW-0812">Transmembrane</keyword>
<organism evidence="4 5">
    <name type="scientific">Virgisporangium aliadipatigenens</name>
    <dbReference type="NCBI Taxonomy" id="741659"/>
    <lineage>
        <taxon>Bacteria</taxon>
        <taxon>Bacillati</taxon>
        <taxon>Actinomycetota</taxon>
        <taxon>Actinomycetes</taxon>
        <taxon>Micromonosporales</taxon>
        <taxon>Micromonosporaceae</taxon>
        <taxon>Virgisporangium</taxon>
    </lineage>
</organism>
<evidence type="ECO:0000313" key="5">
    <source>
        <dbReference type="Proteomes" id="UP000619260"/>
    </source>
</evidence>
<proteinExistence type="inferred from homology"/>
<dbReference type="Pfam" id="PF06738">
    <property type="entry name" value="ThrE"/>
    <property type="match status" value="1"/>
</dbReference>
<evidence type="ECO:0000259" key="3">
    <source>
        <dbReference type="Pfam" id="PF06738"/>
    </source>
</evidence>
<feature type="transmembrane region" description="Helical" evidence="2">
    <location>
        <begin position="143"/>
        <end position="159"/>
    </location>
</feature>
<dbReference type="Proteomes" id="UP000619260">
    <property type="component" value="Unassembled WGS sequence"/>
</dbReference>
<dbReference type="InterPro" id="IPR010619">
    <property type="entry name" value="ThrE-like_N"/>
</dbReference>
<protein>
    <recommendedName>
        <fullName evidence="3">Threonine/serine exporter-like N-terminal domain-containing protein</fullName>
    </recommendedName>
</protein>
<dbReference type="InterPro" id="IPR051361">
    <property type="entry name" value="ThrE/Ser_Exporter"/>
</dbReference>
<comment type="similarity">
    <text evidence="1">Belongs to the ThrE exporter (TC 2.A.79) family.</text>
</comment>
<keyword evidence="2" id="KW-1133">Transmembrane helix</keyword>
<feature type="transmembrane region" description="Helical" evidence="2">
    <location>
        <begin position="317"/>
        <end position="336"/>
    </location>
</feature>
<dbReference type="PANTHER" id="PTHR31082">
    <property type="entry name" value="PHEROMONE-REGULATED MEMBRANE PROTEIN 10"/>
    <property type="match status" value="1"/>
</dbReference>
<feature type="transmembrane region" description="Helical" evidence="2">
    <location>
        <begin position="166"/>
        <end position="186"/>
    </location>
</feature>